<accession>A0A7W8XTJ0</accession>
<dbReference type="EMBL" id="JACHBI010000007">
    <property type="protein sequence ID" value="MBB5575338.1"/>
    <property type="molecule type" value="Genomic_DNA"/>
</dbReference>
<sequence>MADATNHRGGVRASSAPKPGKLTFLALSPSIDAVHIHNAAIALPYANLEPVTAPPGTINEDTTTAVDPPDVPKTAVAEQPLALAAANPSASIEIGADADGDVRLCACDGRHGY</sequence>
<protein>
    <submittedName>
        <fullName evidence="1">Uncharacterized protein</fullName>
    </submittedName>
</protein>
<organism evidence="1 2">
    <name type="scientific">Rhizobium paranaense</name>
    <dbReference type="NCBI Taxonomy" id="1650438"/>
    <lineage>
        <taxon>Bacteria</taxon>
        <taxon>Pseudomonadati</taxon>
        <taxon>Pseudomonadota</taxon>
        <taxon>Alphaproteobacteria</taxon>
        <taxon>Hyphomicrobiales</taxon>
        <taxon>Rhizobiaceae</taxon>
        <taxon>Rhizobium/Agrobacterium group</taxon>
        <taxon>Rhizobium</taxon>
    </lineage>
</organism>
<reference evidence="1 2" key="1">
    <citation type="submission" date="2020-08" db="EMBL/GenBank/DDBJ databases">
        <title>Genomic Encyclopedia of Type Strains, Phase IV (KMG-V): Genome sequencing to study the core and pangenomes of soil and plant-associated prokaryotes.</title>
        <authorList>
            <person name="Whitman W."/>
        </authorList>
    </citation>
    <scope>NUCLEOTIDE SEQUENCE [LARGE SCALE GENOMIC DNA]</scope>
    <source>
        <strain evidence="1 2">SEMIA 4064</strain>
    </source>
</reference>
<gene>
    <name evidence="1" type="ORF">GGD50_003967</name>
</gene>
<proteinExistence type="predicted"/>
<keyword evidence="2" id="KW-1185">Reference proteome</keyword>
<evidence type="ECO:0000313" key="1">
    <source>
        <dbReference type="EMBL" id="MBB5575338.1"/>
    </source>
</evidence>
<name>A0A7W8XTJ0_9HYPH</name>
<evidence type="ECO:0000313" key="2">
    <source>
        <dbReference type="Proteomes" id="UP000549882"/>
    </source>
</evidence>
<comment type="caution">
    <text evidence="1">The sequence shown here is derived from an EMBL/GenBank/DDBJ whole genome shotgun (WGS) entry which is preliminary data.</text>
</comment>
<dbReference type="Proteomes" id="UP000549882">
    <property type="component" value="Unassembled WGS sequence"/>
</dbReference>
<dbReference type="RefSeq" id="WP_181315989.1">
    <property type="nucleotide sequence ID" value="NZ_JACHBI010000007.1"/>
</dbReference>
<dbReference type="AlphaFoldDB" id="A0A7W8XTJ0"/>